<feature type="transmembrane region" description="Helical" evidence="7">
    <location>
        <begin position="93"/>
        <end position="123"/>
    </location>
</feature>
<dbReference type="AlphaFoldDB" id="A0A953HKE1"/>
<dbReference type="Gene3D" id="1.10.287.1260">
    <property type="match status" value="1"/>
</dbReference>
<gene>
    <name evidence="10" type="ORF">KUV50_00835</name>
</gene>
<dbReference type="RefSeq" id="WP_222578183.1">
    <property type="nucleotide sequence ID" value="NZ_JAHVHU010000002.1"/>
</dbReference>
<evidence type="ECO:0000256" key="3">
    <source>
        <dbReference type="ARBA" id="ARBA00022475"/>
    </source>
</evidence>
<accession>A0A953HKE1</accession>
<keyword evidence="4 7" id="KW-0812">Transmembrane</keyword>
<dbReference type="GO" id="GO:0008381">
    <property type="term" value="F:mechanosensitive monoatomic ion channel activity"/>
    <property type="evidence" value="ECO:0007669"/>
    <property type="project" value="InterPro"/>
</dbReference>
<dbReference type="PANTHER" id="PTHR30221">
    <property type="entry name" value="SMALL-CONDUCTANCE MECHANOSENSITIVE CHANNEL"/>
    <property type="match status" value="1"/>
</dbReference>
<evidence type="ECO:0000256" key="1">
    <source>
        <dbReference type="ARBA" id="ARBA00004651"/>
    </source>
</evidence>
<dbReference type="Gene3D" id="3.30.70.100">
    <property type="match status" value="1"/>
</dbReference>
<name>A0A953HKE1_9BACT</name>
<dbReference type="Pfam" id="PF21082">
    <property type="entry name" value="MS_channel_3rd"/>
    <property type="match status" value="1"/>
</dbReference>
<dbReference type="GO" id="GO:0005886">
    <property type="term" value="C:plasma membrane"/>
    <property type="evidence" value="ECO:0007669"/>
    <property type="project" value="UniProtKB-SubCell"/>
</dbReference>
<comment type="subcellular location">
    <subcellularLocation>
        <location evidence="1">Cell membrane</location>
        <topology evidence="1">Multi-pass membrane protein</topology>
    </subcellularLocation>
</comment>
<evidence type="ECO:0000256" key="5">
    <source>
        <dbReference type="ARBA" id="ARBA00022989"/>
    </source>
</evidence>
<dbReference type="InterPro" id="IPR011014">
    <property type="entry name" value="MscS_channel_TM-2"/>
</dbReference>
<evidence type="ECO:0000256" key="7">
    <source>
        <dbReference type="SAM" id="Phobius"/>
    </source>
</evidence>
<keyword evidence="5 7" id="KW-1133">Transmembrane helix</keyword>
<dbReference type="Pfam" id="PF00924">
    <property type="entry name" value="MS_channel_2nd"/>
    <property type="match status" value="1"/>
</dbReference>
<protein>
    <submittedName>
        <fullName evidence="10">Mechanosensitive ion channel family protein</fullName>
    </submittedName>
</protein>
<sequence length="297" mass="33172">MEQFINDVWSEFGKYYHTLVAWVPGVLIGITVFIVVLFVAGLIRRLLRKYLLKRTDDLLIAQFIVRMIYILMVIVGIVIALDAGGLDGAATKLLAGAGVSAVILGFAFKDIGENFLAGIFLAFKRPFRIGDMVDVQGIKGRITGLNLRETLVKTLDGKDVFIPNSIIIKNPIINYTLDGYFRDSFIVGLDYSENITKAIDIIHRTIRGLNNGLGTGKDPQIVVKDLGSSTLNLEVHFWLVTDKPEFNIPGLRTMVVTEVLEALDEEGFYMPASIMEIKNYKEDNWRMIDHSNQAQAS</sequence>
<feature type="transmembrane region" description="Helical" evidence="7">
    <location>
        <begin position="63"/>
        <end position="81"/>
    </location>
</feature>
<evidence type="ECO:0000256" key="6">
    <source>
        <dbReference type="ARBA" id="ARBA00023136"/>
    </source>
</evidence>
<dbReference type="Proteomes" id="UP000753961">
    <property type="component" value="Unassembled WGS sequence"/>
</dbReference>
<comment type="similarity">
    <text evidence="2">Belongs to the MscS (TC 1.A.23) family.</text>
</comment>
<dbReference type="Gene3D" id="2.30.30.60">
    <property type="match status" value="1"/>
</dbReference>
<evidence type="ECO:0000313" key="10">
    <source>
        <dbReference type="EMBL" id="MBY5956659.1"/>
    </source>
</evidence>
<dbReference type="InterPro" id="IPR045275">
    <property type="entry name" value="MscS_archaea/bacteria_type"/>
</dbReference>
<evidence type="ECO:0000256" key="2">
    <source>
        <dbReference type="ARBA" id="ARBA00008017"/>
    </source>
</evidence>
<dbReference type="SUPFAM" id="SSF50182">
    <property type="entry name" value="Sm-like ribonucleoproteins"/>
    <property type="match status" value="1"/>
</dbReference>
<keyword evidence="6 7" id="KW-0472">Membrane</keyword>
<dbReference type="InterPro" id="IPR011066">
    <property type="entry name" value="MscS_channel_C_sf"/>
</dbReference>
<dbReference type="InterPro" id="IPR010920">
    <property type="entry name" value="LSM_dom_sf"/>
</dbReference>
<dbReference type="SUPFAM" id="SSF82861">
    <property type="entry name" value="Mechanosensitive channel protein MscS (YggB), transmembrane region"/>
    <property type="match status" value="1"/>
</dbReference>
<organism evidence="10 11">
    <name type="scientific">Membranihabitans marinus</name>
    <dbReference type="NCBI Taxonomy" id="1227546"/>
    <lineage>
        <taxon>Bacteria</taxon>
        <taxon>Pseudomonadati</taxon>
        <taxon>Bacteroidota</taxon>
        <taxon>Saprospiria</taxon>
        <taxon>Saprospirales</taxon>
        <taxon>Saprospiraceae</taxon>
        <taxon>Membranihabitans</taxon>
    </lineage>
</organism>
<feature type="domain" description="Mechanosensitive ion channel MscS" evidence="8">
    <location>
        <begin position="113"/>
        <end position="176"/>
    </location>
</feature>
<feature type="transmembrane region" description="Helical" evidence="7">
    <location>
        <begin position="20"/>
        <end position="43"/>
    </location>
</feature>
<dbReference type="InterPro" id="IPR006685">
    <property type="entry name" value="MscS_channel_2nd"/>
</dbReference>
<dbReference type="SUPFAM" id="SSF82689">
    <property type="entry name" value="Mechanosensitive channel protein MscS (YggB), C-terminal domain"/>
    <property type="match status" value="1"/>
</dbReference>
<dbReference type="EMBL" id="JAHVHU010000002">
    <property type="protein sequence ID" value="MBY5956659.1"/>
    <property type="molecule type" value="Genomic_DNA"/>
</dbReference>
<reference evidence="10" key="1">
    <citation type="submission" date="2021-06" db="EMBL/GenBank/DDBJ databases">
        <title>44 bacteria genomes isolated from Dapeng, Shenzhen.</title>
        <authorList>
            <person name="Zheng W."/>
            <person name="Yu S."/>
            <person name="Huang Y."/>
        </authorList>
    </citation>
    <scope>NUCLEOTIDE SEQUENCE</scope>
    <source>
        <strain evidence="10">DP5N28-2</strain>
    </source>
</reference>
<feature type="domain" description="Mechanosensitive ion channel MscS C-terminal" evidence="9">
    <location>
        <begin position="184"/>
        <end position="245"/>
    </location>
</feature>
<comment type="caution">
    <text evidence="10">The sequence shown here is derived from an EMBL/GenBank/DDBJ whole genome shotgun (WGS) entry which is preliminary data.</text>
</comment>
<proteinExistence type="inferred from homology"/>
<dbReference type="PANTHER" id="PTHR30221:SF1">
    <property type="entry name" value="SMALL-CONDUCTANCE MECHANOSENSITIVE CHANNEL"/>
    <property type="match status" value="1"/>
</dbReference>
<dbReference type="InterPro" id="IPR049278">
    <property type="entry name" value="MS_channel_C"/>
</dbReference>
<keyword evidence="11" id="KW-1185">Reference proteome</keyword>
<evidence type="ECO:0000256" key="4">
    <source>
        <dbReference type="ARBA" id="ARBA00022692"/>
    </source>
</evidence>
<dbReference type="InterPro" id="IPR023408">
    <property type="entry name" value="MscS_beta-dom_sf"/>
</dbReference>
<evidence type="ECO:0000313" key="11">
    <source>
        <dbReference type="Proteomes" id="UP000753961"/>
    </source>
</evidence>
<evidence type="ECO:0000259" key="9">
    <source>
        <dbReference type="Pfam" id="PF21082"/>
    </source>
</evidence>
<evidence type="ECO:0000259" key="8">
    <source>
        <dbReference type="Pfam" id="PF00924"/>
    </source>
</evidence>
<keyword evidence="3" id="KW-1003">Cell membrane</keyword>